<sequence length="143" mass="15972">MKKITLLAFVGIMVFGFIFMGTGKTAEAVSKTTSFTYHSGIGDAKSYIHTSENYINVYATVELGRVGTWGTAAYCKLYLQRYTGGSWKTIDTASGDAEYGKKLNVTFSNIAKKSASTRVKVKLYNNWKHSELMQTVYSSKWTR</sequence>
<evidence type="ECO:0000313" key="2">
    <source>
        <dbReference type="Proteomes" id="UP001216709"/>
    </source>
</evidence>
<organism evidence="1 2">
    <name type="scientific">Bacillus paralicheniformis</name>
    <dbReference type="NCBI Taxonomy" id="1648923"/>
    <lineage>
        <taxon>Bacteria</taxon>
        <taxon>Bacillati</taxon>
        <taxon>Bacillota</taxon>
        <taxon>Bacilli</taxon>
        <taxon>Bacillales</taxon>
        <taxon>Bacillaceae</taxon>
        <taxon>Bacillus</taxon>
    </lineage>
</organism>
<gene>
    <name evidence="1" type="ORF">PVN32_23400</name>
</gene>
<evidence type="ECO:0000313" key="1">
    <source>
        <dbReference type="EMBL" id="MDE1455076.1"/>
    </source>
</evidence>
<accession>A0AAW6KKE9</accession>
<evidence type="ECO:0008006" key="3">
    <source>
        <dbReference type="Google" id="ProtNLM"/>
    </source>
</evidence>
<proteinExistence type="predicted"/>
<dbReference type="EMBL" id="JARAFO010000279">
    <property type="protein sequence ID" value="MDE1455076.1"/>
    <property type="molecule type" value="Genomic_DNA"/>
</dbReference>
<dbReference type="GeneID" id="56672818"/>
<dbReference type="AlphaFoldDB" id="A0AAW6KKE9"/>
<comment type="caution">
    <text evidence="1">The sequence shown here is derived from an EMBL/GenBank/DDBJ whole genome shotgun (WGS) entry which is preliminary data.</text>
</comment>
<protein>
    <recommendedName>
        <fullName evidence="3">Secreted protein</fullName>
    </recommendedName>
</protein>
<name>A0AAW6KKE9_9BACI</name>
<dbReference type="RefSeq" id="WP_020452597.1">
    <property type="nucleotide sequence ID" value="NZ_AP023088.1"/>
</dbReference>
<dbReference type="Proteomes" id="UP001216709">
    <property type="component" value="Unassembled WGS sequence"/>
</dbReference>
<reference evidence="1" key="1">
    <citation type="submission" date="2022-12" db="EMBL/GenBank/DDBJ databases">
        <title>Draft Genome Sequences of Bacillus licheniformis and Bacillus paralicheniformis strains isolated from Irish skim milk powders.</title>
        <authorList>
            <person name="Lourenco A."/>
            <person name="Li F."/>
            <person name="Geraldine D."/>
            <person name="Tobin J.T."/>
            <person name="Butler F."/>
            <person name="Jordan K."/>
            <person name="Obrien T."/>
        </authorList>
    </citation>
    <scope>NUCLEOTIDE SEQUENCE</scope>
    <source>
        <strain evidence="1">3370</strain>
    </source>
</reference>